<dbReference type="Pfam" id="PF18052">
    <property type="entry name" value="Rx_N"/>
    <property type="match status" value="1"/>
</dbReference>
<dbReference type="GO" id="GO:0006952">
    <property type="term" value="P:defense response"/>
    <property type="evidence" value="ECO:0007669"/>
    <property type="project" value="UniProtKB-KW"/>
</dbReference>
<name>A0AAD5NVQ1_ACENE</name>
<reference evidence="5" key="1">
    <citation type="journal article" date="2022" name="Plant J.">
        <title>Strategies of tolerance reflected in two North American maple genomes.</title>
        <authorList>
            <person name="McEvoy S.L."/>
            <person name="Sezen U.U."/>
            <person name="Trouern-Trend A."/>
            <person name="McMahon S.M."/>
            <person name="Schaberg P.G."/>
            <person name="Yang J."/>
            <person name="Wegrzyn J.L."/>
            <person name="Swenson N.G."/>
        </authorList>
    </citation>
    <scope>NUCLEOTIDE SEQUENCE</scope>
    <source>
        <strain evidence="5">91603</strain>
    </source>
</reference>
<feature type="domain" description="Disease resistance N-terminal" evidence="4">
    <location>
        <begin position="1"/>
        <end position="46"/>
    </location>
</feature>
<keyword evidence="6" id="KW-1185">Reference proteome</keyword>
<proteinExistence type="predicted"/>
<evidence type="ECO:0000256" key="1">
    <source>
        <dbReference type="ARBA" id="ARBA00022737"/>
    </source>
</evidence>
<protein>
    <recommendedName>
        <fullName evidence="4">Disease resistance N-terminal domain-containing protein</fullName>
    </recommendedName>
</protein>
<accession>A0AAD5NVQ1</accession>
<sequence>MIQAVLSDAEEKQLTDRVVKMWLDDLRDLAYDVEDILDELATQASELTLVIGHQTYIIPACFTSLGLSADTFNANLVSKIKEISIRLDELFELKTELGLEKIAGETSTAAYRRLPSKVCQWNQMFMEEKKIRPEYLKWC</sequence>
<dbReference type="GO" id="GO:0000166">
    <property type="term" value="F:nucleotide binding"/>
    <property type="evidence" value="ECO:0007669"/>
    <property type="project" value="UniProtKB-KW"/>
</dbReference>
<evidence type="ECO:0000256" key="2">
    <source>
        <dbReference type="ARBA" id="ARBA00022741"/>
    </source>
</evidence>
<organism evidence="5 6">
    <name type="scientific">Acer negundo</name>
    <name type="common">Box elder</name>
    <dbReference type="NCBI Taxonomy" id="4023"/>
    <lineage>
        <taxon>Eukaryota</taxon>
        <taxon>Viridiplantae</taxon>
        <taxon>Streptophyta</taxon>
        <taxon>Embryophyta</taxon>
        <taxon>Tracheophyta</taxon>
        <taxon>Spermatophyta</taxon>
        <taxon>Magnoliopsida</taxon>
        <taxon>eudicotyledons</taxon>
        <taxon>Gunneridae</taxon>
        <taxon>Pentapetalae</taxon>
        <taxon>rosids</taxon>
        <taxon>malvids</taxon>
        <taxon>Sapindales</taxon>
        <taxon>Sapindaceae</taxon>
        <taxon>Hippocastanoideae</taxon>
        <taxon>Acereae</taxon>
        <taxon>Acer</taxon>
    </lineage>
</organism>
<keyword evidence="3" id="KW-0611">Plant defense</keyword>
<dbReference type="AlphaFoldDB" id="A0AAD5NVQ1"/>
<dbReference type="InterPro" id="IPR041118">
    <property type="entry name" value="Rx_N"/>
</dbReference>
<keyword evidence="2" id="KW-0547">Nucleotide-binding</keyword>
<evidence type="ECO:0000313" key="6">
    <source>
        <dbReference type="Proteomes" id="UP001064489"/>
    </source>
</evidence>
<dbReference type="Proteomes" id="UP001064489">
    <property type="component" value="Chromosome 3"/>
</dbReference>
<dbReference type="EMBL" id="JAJSOW010000100">
    <property type="protein sequence ID" value="KAI9185070.1"/>
    <property type="molecule type" value="Genomic_DNA"/>
</dbReference>
<keyword evidence="1" id="KW-0677">Repeat</keyword>
<dbReference type="Gene3D" id="1.20.5.4130">
    <property type="match status" value="1"/>
</dbReference>
<comment type="caution">
    <text evidence="5">The sequence shown here is derived from an EMBL/GenBank/DDBJ whole genome shotgun (WGS) entry which is preliminary data.</text>
</comment>
<evidence type="ECO:0000313" key="5">
    <source>
        <dbReference type="EMBL" id="KAI9185070.1"/>
    </source>
</evidence>
<reference evidence="5" key="2">
    <citation type="submission" date="2023-02" db="EMBL/GenBank/DDBJ databases">
        <authorList>
            <person name="Swenson N.G."/>
            <person name="Wegrzyn J.L."/>
            <person name="Mcevoy S.L."/>
        </authorList>
    </citation>
    <scope>NUCLEOTIDE SEQUENCE</scope>
    <source>
        <strain evidence="5">91603</strain>
        <tissue evidence="5">Leaf</tissue>
    </source>
</reference>
<evidence type="ECO:0000256" key="3">
    <source>
        <dbReference type="ARBA" id="ARBA00022821"/>
    </source>
</evidence>
<evidence type="ECO:0000259" key="4">
    <source>
        <dbReference type="Pfam" id="PF18052"/>
    </source>
</evidence>
<gene>
    <name evidence="5" type="ORF">LWI28_003866</name>
</gene>